<dbReference type="Pfam" id="PF12833">
    <property type="entry name" value="HTH_18"/>
    <property type="match status" value="1"/>
</dbReference>
<dbReference type="InterPro" id="IPR046532">
    <property type="entry name" value="DUF6597"/>
</dbReference>
<feature type="domain" description="HTH araC/xylS-type" evidence="4">
    <location>
        <begin position="181"/>
        <end position="260"/>
    </location>
</feature>
<name>A0A645A3Q3_9ZZZZ</name>
<dbReference type="InterPro" id="IPR009057">
    <property type="entry name" value="Homeodomain-like_sf"/>
</dbReference>
<dbReference type="GO" id="GO:0043565">
    <property type="term" value="F:sequence-specific DNA binding"/>
    <property type="evidence" value="ECO:0007669"/>
    <property type="project" value="InterPro"/>
</dbReference>
<keyword evidence="3" id="KW-0804">Transcription</keyword>
<accession>A0A645A3Q3</accession>
<dbReference type="EMBL" id="VSSQ01011729">
    <property type="protein sequence ID" value="MPM47566.1"/>
    <property type="molecule type" value="Genomic_DNA"/>
</dbReference>
<dbReference type="PANTHER" id="PTHR46796">
    <property type="entry name" value="HTH-TYPE TRANSCRIPTIONAL ACTIVATOR RHAS-RELATED"/>
    <property type="match status" value="1"/>
</dbReference>
<evidence type="ECO:0000313" key="5">
    <source>
        <dbReference type="EMBL" id="MPM47566.1"/>
    </source>
</evidence>
<sequence length="272" mass="29836">MQDLLPASGPVFSYHRPTAVLSPYIAYYSVQHWFGTFASPRFLPDLGGSLIISLGASGGQSVVWGPFTLVTTTGPQVRGLCARCFVEFRPGGLARLLYGDASELRDTKTPLEQINAGLAHALQEQLYRYNSGSGGGLAGLMQGLNDCMLQQLRPQGGPQAQAWQILRSLQSCNTGQSAAGFAGMVHYSQRQVSRQLNALCGVAPKEYLRIKRVKQAAEQLRNTGAALEPLALQLRYYDTAHFVRDFQRILGVSPAQYRQNMSAFYNEKLDCL</sequence>
<evidence type="ECO:0000256" key="2">
    <source>
        <dbReference type="ARBA" id="ARBA00023125"/>
    </source>
</evidence>
<keyword evidence="2" id="KW-0238">DNA-binding</keyword>
<dbReference type="PROSITE" id="PS01124">
    <property type="entry name" value="HTH_ARAC_FAMILY_2"/>
    <property type="match status" value="1"/>
</dbReference>
<dbReference type="SUPFAM" id="SSF46689">
    <property type="entry name" value="Homeodomain-like"/>
    <property type="match status" value="1"/>
</dbReference>
<evidence type="ECO:0000256" key="1">
    <source>
        <dbReference type="ARBA" id="ARBA00023015"/>
    </source>
</evidence>
<dbReference type="AlphaFoldDB" id="A0A645A3Q3"/>
<comment type="caution">
    <text evidence="5">The sequence shown here is derived from an EMBL/GenBank/DDBJ whole genome shotgun (WGS) entry which is preliminary data.</text>
</comment>
<dbReference type="Pfam" id="PF20240">
    <property type="entry name" value="DUF6597"/>
    <property type="match status" value="1"/>
</dbReference>
<dbReference type="GO" id="GO:0003700">
    <property type="term" value="F:DNA-binding transcription factor activity"/>
    <property type="evidence" value="ECO:0007669"/>
    <property type="project" value="InterPro"/>
</dbReference>
<proteinExistence type="predicted"/>
<dbReference type="InterPro" id="IPR018060">
    <property type="entry name" value="HTH_AraC"/>
</dbReference>
<dbReference type="Gene3D" id="1.10.10.60">
    <property type="entry name" value="Homeodomain-like"/>
    <property type="match status" value="1"/>
</dbReference>
<evidence type="ECO:0000256" key="3">
    <source>
        <dbReference type="ARBA" id="ARBA00023163"/>
    </source>
</evidence>
<protein>
    <recommendedName>
        <fullName evidence="4">HTH araC/xylS-type domain-containing protein</fullName>
    </recommendedName>
</protein>
<gene>
    <name evidence="5" type="ORF">SDC9_94277</name>
</gene>
<organism evidence="5">
    <name type="scientific">bioreactor metagenome</name>
    <dbReference type="NCBI Taxonomy" id="1076179"/>
    <lineage>
        <taxon>unclassified sequences</taxon>
        <taxon>metagenomes</taxon>
        <taxon>ecological metagenomes</taxon>
    </lineage>
</organism>
<reference evidence="5" key="1">
    <citation type="submission" date="2019-08" db="EMBL/GenBank/DDBJ databases">
        <authorList>
            <person name="Kucharzyk K."/>
            <person name="Murdoch R.W."/>
            <person name="Higgins S."/>
            <person name="Loffler F."/>
        </authorList>
    </citation>
    <scope>NUCLEOTIDE SEQUENCE</scope>
</reference>
<dbReference type="InterPro" id="IPR050204">
    <property type="entry name" value="AraC_XylS_family_regulators"/>
</dbReference>
<keyword evidence="1" id="KW-0805">Transcription regulation</keyword>
<evidence type="ECO:0000259" key="4">
    <source>
        <dbReference type="PROSITE" id="PS01124"/>
    </source>
</evidence>
<dbReference type="SMART" id="SM00342">
    <property type="entry name" value="HTH_ARAC"/>
    <property type="match status" value="1"/>
</dbReference>